<feature type="region of interest" description="Disordered" evidence="4">
    <location>
        <begin position="259"/>
        <end position="287"/>
    </location>
</feature>
<dbReference type="GO" id="GO:0019888">
    <property type="term" value="F:protein phosphatase regulator activity"/>
    <property type="evidence" value="ECO:0007669"/>
    <property type="project" value="TreeGrafter"/>
</dbReference>
<dbReference type="STRING" id="568069.A0A1J1IBL0"/>
<evidence type="ECO:0000313" key="6">
    <source>
        <dbReference type="EMBL" id="CRK96948.1"/>
    </source>
</evidence>
<evidence type="ECO:0000313" key="7">
    <source>
        <dbReference type="Proteomes" id="UP000183832"/>
    </source>
</evidence>
<dbReference type="InterPro" id="IPR002048">
    <property type="entry name" value="EF_hand_dom"/>
</dbReference>
<feature type="compositionally biased region" description="Polar residues" evidence="4">
    <location>
        <begin position="1"/>
        <end position="24"/>
    </location>
</feature>
<sequence length="900" mass="103244">MTTTAKQSSSSTDVRGSSPASSNFEAAEDLETIAKQISDHAEAIYQEWKARGLAPTEILKCHPDTDSTGFNRTLSPKSSPTTPQSSTSSRTILDRHSPSSPLSPEILAKAPDLSNSNLKQLVNSFVNEDKARLAAQRSDSPIGTSIKYTLKKFENLGERSPSPVANPPSYSSNAKSYSSPQQQDIIHKTNSTLTNNNNNNNLNYLNKNEQSQQHHVPDVLKDTIEKSSKRQKPETPVKPEHLLNHVPTWPLKHRQIVQNNKSDMKTPVDKKVTPPTSSSKSPDIDVMDEVSREEEKLINALKTGTVLSNNECLPEVIKSSLNEYKVQAEQQLNGISTVMKENSRNDDALSQPTPPPQKPNHTPIYVPHKEEQSKGFSSFARVATTRIPSRHDSKSDDKKFELKSVPSPVRPFLSRGSVAERVLIFEKCPEKAPIRQPAEKPKIQIKPASKILPPLHSTLQRHLRKSTNFTIPQFYFPNGKPPPAITTETTVQRLELVFNQFENYEIPRDKFHIVVTVCQVPLYWRVPLFMCTQLTKTGCVNGNRFLDFWRQMTSFCHDAASRFIYIISRGNKSRPYMLPEDLAPLIQDVVDSHPGLAFLKEAAEFHSRYVHTVIARIFYSVNRSWSGRITVGELRKSNLMEVIQLLEEEEDINQIMAYFSYEHFYVIYCKFWELDRDHDLFIDQQDLARHNDHALSSRMIERIFSGCVTRGRGRQNSQNAQNSSRMSYTDFVWFLLAEEDKNHPTAIEYWFRCMDIDGDGILSMYELEYFYEEQQHRMEQLGIETLPFEDCLCQMLDMIKPIKRDCITLTDLKRCKMTPIFFDTFFNLEKYMEHEQRDPFAQKEGEELSDWDRYAAQEYELLVAEESNDGTGFDDTDEYEPYDSNVELLESQIDDCSNEW</sequence>
<dbReference type="PANTHER" id="PTHR14095">
    <property type="entry name" value="PHOSPHATASE 2A REGULATORY SUBUNIT-RELATED"/>
    <property type="match status" value="1"/>
</dbReference>
<dbReference type="Gene3D" id="1.10.238.220">
    <property type="match status" value="1"/>
</dbReference>
<dbReference type="Gene3D" id="1.10.238.10">
    <property type="entry name" value="EF-hand"/>
    <property type="match status" value="1"/>
</dbReference>
<dbReference type="FunFam" id="1.10.238.230:FF:000001">
    <property type="entry name" value="Serine/threonine-protein phosphatase 2A regulatory subunit B'' subunit beta"/>
    <property type="match status" value="1"/>
</dbReference>
<dbReference type="AlphaFoldDB" id="A0A1J1IBL0"/>
<dbReference type="InterPro" id="IPR018247">
    <property type="entry name" value="EF_Hand_1_Ca_BS"/>
</dbReference>
<name>A0A1J1IBL0_9DIPT</name>
<evidence type="ECO:0000256" key="4">
    <source>
        <dbReference type="SAM" id="MobiDB-lite"/>
    </source>
</evidence>
<dbReference type="GO" id="GO:0005509">
    <property type="term" value="F:calcium ion binding"/>
    <property type="evidence" value="ECO:0007669"/>
    <property type="project" value="InterPro"/>
</dbReference>
<feature type="domain" description="EF-hand" evidence="5">
    <location>
        <begin position="742"/>
        <end position="777"/>
    </location>
</feature>
<keyword evidence="2" id="KW-0106">Calcium</keyword>
<dbReference type="PROSITE" id="PS50222">
    <property type="entry name" value="EF_HAND_2"/>
    <property type="match status" value="1"/>
</dbReference>
<gene>
    <name evidence="6" type="primary">putative Serine</name>
    <name evidence="6" type="ORF">CLUMA_CG010317</name>
</gene>
<protein>
    <submittedName>
        <fullName evidence="6">CLUMA_CG010317, isoform A</fullName>
    </submittedName>
</protein>
<dbReference type="PROSITE" id="PS00018">
    <property type="entry name" value="EF_HAND_1"/>
    <property type="match status" value="1"/>
</dbReference>
<evidence type="ECO:0000256" key="1">
    <source>
        <dbReference type="ARBA" id="ARBA00022723"/>
    </source>
</evidence>
<evidence type="ECO:0000259" key="5">
    <source>
        <dbReference type="PROSITE" id="PS50222"/>
    </source>
</evidence>
<feature type="region of interest" description="Disordered" evidence="4">
    <location>
        <begin position="1"/>
        <end position="27"/>
    </location>
</feature>
<dbReference type="InterPro" id="IPR011992">
    <property type="entry name" value="EF-hand-dom_pair"/>
</dbReference>
<dbReference type="EMBL" id="CVRI01000045">
    <property type="protein sequence ID" value="CRK96948.1"/>
    <property type="molecule type" value="Genomic_DNA"/>
</dbReference>
<dbReference type="Gene3D" id="1.10.238.230">
    <property type="match status" value="1"/>
</dbReference>
<proteinExistence type="predicted"/>
<feature type="compositionally biased region" description="Low complexity" evidence="4">
    <location>
        <begin position="75"/>
        <end position="89"/>
    </location>
</feature>
<dbReference type="Pfam" id="PF21161">
    <property type="entry name" value="P2R3B_EF-hand"/>
    <property type="match status" value="1"/>
</dbReference>
<dbReference type="CDD" id="cd21504">
    <property type="entry name" value="PPP2R3A_B-like"/>
    <property type="match status" value="1"/>
</dbReference>
<feature type="region of interest" description="Disordered" evidence="4">
    <location>
        <begin position="157"/>
        <end position="183"/>
    </location>
</feature>
<comment type="function">
    <text evidence="3">The B regulatory subunit might modulate substrate selectivity and catalytic activity, and might also direct the localization of the catalytic enzyme to a particular subcellular compartment.</text>
</comment>
<evidence type="ECO:0000256" key="2">
    <source>
        <dbReference type="ARBA" id="ARBA00022837"/>
    </source>
</evidence>
<keyword evidence="7" id="KW-1185">Reference proteome</keyword>
<feature type="region of interest" description="Disordered" evidence="4">
    <location>
        <begin position="343"/>
        <end position="365"/>
    </location>
</feature>
<evidence type="ECO:0000256" key="3">
    <source>
        <dbReference type="ARBA" id="ARBA00093310"/>
    </source>
</evidence>
<dbReference type="Proteomes" id="UP000183832">
    <property type="component" value="Unassembled WGS sequence"/>
</dbReference>
<dbReference type="InterPro" id="IPR041534">
    <property type="entry name" value="EF-hand_13"/>
</dbReference>
<dbReference type="Pfam" id="PF13499">
    <property type="entry name" value="EF-hand_7"/>
    <property type="match status" value="1"/>
</dbReference>
<organism evidence="6 7">
    <name type="scientific">Clunio marinus</name>
    <dbReference type="NCBI Taxonomy" id="568069"/>
    <lineage>
        <taxon>Eukaryota</taxon>
        <taxon>Metazoa</taxon>
        <taxon>Ecdysozoa</taxon>
        <taxon>Arthropoda</taxon>
        <taxon>Hexapoda</taxon>
        <taxon>Insecta</taxon>
        <taxon>Pterygota</taxon>
        <taxon>Neoptera</taxon>
        <taxon>Endopterygota</taxon>
        <taxon>Diptera</taxon>
        <taxon>Nematocera</taxon>
        <taxon>Chironomoidea</taxon>
        <taxon>Chironomidae</taxon>
        <taxon>Clunio</taxon>
    </lineage>
</organism>
<dbReference type="FunFam" id="1.10.238.10:FF:000628">
    <property type="entry name" value="Serine/threonine-protein phosphatase 2A regulatory subunit B'' subunit beta"/>
    <property type="match status" value="1"/>
</dbReference>
<keyword evidence="1" id="KW-0479">Metal-binding</keyword>
<dbReference type="InterPro" id="IPR048855">
    <property type="entry name" value="P2R3A_B_D_EF-hand"/>
</dbReference>
<dbReference type="SUPFAM" id="SSF47473">
    <property type="entry name" value="EF-hand"/>
    <property type="match status" value="2"/>
</dbReference>
<dbReference type="FunFam" id="1.10.238.220:FF:000001">
    <property type="entry name" value="Serine/threonine-protein phosphatase 2A regulatory subunit B'' subunit alpha"/>
    <property type="match status" value="1"/>
</dbReference>
<reference evidence="6 7" key="1">
    <citation type="submission" date="2015-04" db="EMBL/GenBank/DDBJ databases">
        <authorList>
            <person name="Syromyatnikov M.Y."/>
            <person name="Popov V.N."/>
        </authorList>
    </citation>
    <scope>NUCLEOTIDE SEQUENCE [LARGE SCALE GENOMIC DNA]</scope>
</reference>
<dbReference type="Pfam" id="PF17958">
    <property type="entry name" value="EF-hand_13"/>
    <property type="match status" value="1"/>
</dbReference>
<dbReference type="OrthoDB" id="5586at2759"/>
<dbReference type="PANTHER" id="PTHR14095:SF0">
    <property type="entry name" value="MIP22305P"/>
    <property type="match status" value="1"/>
</dbReference>
<feature type="compositionally biased region" description="Basic and acidic residues" evidence="4">
    <location>
        <begin position="262"/>
        <end position="272"/>
    </location>
</feature>
<feature type="region of interest" description="Disordered" evidence="4">
    <location>
        <begin position="59"/>
        <end position="105"/>
    </location>
</feature>
<feature type="compositionally biased region" description="Low complexity" evidence="4">
    <location>
        <begin position="167"/>
        <end position="179"/>
    </location>
</feature>
<dbReference type="GO" id="GO:0000159">
    <property type="term" value="C:protein phosphatase type 2A complex"/>
    <property type="evidence" value="ECO:0007669"/>
    <property type="project" value="TreeGrafter"/>
</dbReference>
<accession>A0A1J1IBL0</accession>